<protein>
    <recommendedName>
        <fullName evidence="3">RNase H type-1 domain-containing protein</fullName>
    </recommendedName>
</protein>
<evidence type="ECO:0000313" key="1">
    <source>
        <dbReference type="EnsemblPlants" id="QL04p038252:mrna:CDS:1"/>
    </source>
</evidence>
<dbReference type="Gramene" id="QL04p038252:mrna">
    <property type="protein sequence ID" value="QL04p038252:mrna:CDS:1"/>
    <property type="gene ID" value="QL04p038252"/>
</dbReference>
<accession>A0A7N2LFY9</accession>
<keyword evidence="2" id="KW-1185">Reference proteome</keyword>
<dbReference type="EnsemblPlants" id="QL04p038252:mrna">
    <property type="protein sequence ID" value="QL04p038252:mrna:CDS:1"/>
    <property type="gene ID" value="QL04p038252"/>
</dbReference>
<sequence>MKMELLQAMFTILWSIWNHRNMVLHKGKVPNPMEVVLMSQSLICRYREAFQSQQGQRQRYKPKPSLSILTQSWQVLIKVAVARNRRTKRCGFAFEARRMDGALLFRGGASCGKPTQHLVAQEALVEALVKATAMDFHRTVVVTNDKILVELCNNHGKATFRIFTNRV</sequence>
<dbReference type="AlphaFoldDB" id="A0A7N2LFY9"/>
<organism evidence="1 2">
    <name type="scientific">Quercus lobata</name>
    <name type="common">Valley oak</name>
    <dbReference type="NCBI Taxonomy" id="97700"/>
    <lineage>
        <taxon>Eukaryota</taxon>
        <taxon>Viridiplantae</taxon>
        <taxon>Streptophyta</taxon>
        <taxon>Embryophyta</taxon>
        <taxon>Tracheophyta</taxon>
        <taxon>Spermatophyta</taxon>
        <taxon>Magnoliopsida</taxon>
        <taxon>eudicotyledons</taxon>
        <taxon>Gunneridae</taxon>
        <taxon>Pentapetalae</taxon>
        <taxon>rosids</taxon>
        <taxon>fabids</taxon>
        <taxon>Fagales</taxon>
        <taxon>Fagaceae</taxon>
        <taxon>Quercus</taxon>
    </lineage>
</organism>
<dbReference type="Proteomes" id="UP000594261">
    <property type="component" value="Chromosome 4"/>
</dbReference>
<reference evidence="1 2" key="1">
    <citation type="journal article" date="2016" name="G3 (Bethesda)">
        <title>First Draft Assembly and Annotation of the Genome of a California Endemic Oak Quercus lobata Nee (Fagaceae).</title>
        <authorList>
            <person name="Sork V.L."/>
            <person name="Fitz-Gibbon S.T."/>
            <person name="Puiu D."/>
            <person name="Crepeau M."/>
            <person name="Gugger P.F."/>
            <person name="Sherman R."/>
            <person name="Stevens K."/>
            <person name="Langley C.H."/>
            <person name="Pellegrini M."/>
            <person name="Salzberg S.L."/>
        </authorList>
    </citation>
    <scope>NUCLEOTIDE SEQUENCE [LARGE SCALE GENOMIC DNA]</scope>
    <source>
        <strain evidence="1 2">cv. SW786</strain>
    </source>
</reference>
<evidence type="ECO:0008006" key="3">
    <source>
        <dbReference type="Google" id="ProtNLM"/>
    </source>
</evidence>
<dbReference type="InParanoid" id="A0A7N2LFY9"/>
<evidence type="ECO:0000313" key="2">
    <source>
        <dbReference type="Proteomes" id="UP000594261"/>
    </source>
</evidence>
<dbReference type="EMBL" id="LRBV02000004">
    <property type="status" value="NOT_ANNOTATED_CDS"/>
    <property type="molecule type" value="Genomic_DNA"/>
</dbReference>
<proteinExistence type="predicted"/>
<name>A0A7N2LFY9_QUELO</name>
<reference evidence="1" key="2">
    <citation type="submission" date="2021-01" db="UniProtKB">
        <authorList>
            <consortium name="EnsemblPlants"/>
        </authorList>
    </citation>
    <scope>IDENTIFICATION</scope>
</reference>